<dbReference type="OrthoDB" id="7872673at2759"/>
<protein>
    <submittedName>
        <fullName evidence="4">Uncharacterized protein Listericin</fullName>
    </submittedName>
</protein>
<dbReference type="Proteomes" id="UP001652661">
    <property type="component" value="Chromosome 2R"/>
</dbReference>
<reference evidence="4" key="2">
    <citation type="submission" date="2025-08" db="UniProtKB">
        <authorList>
            <consortium name="RefSeq"/>
        </authorList>
    </citation>
    <scope>IDENTIFICATION</scope>
    <source>
        <strain evidence="4">14028-0561.14</strain>
        <tissue evidence="4">Whole fly</tissue>
    </source>
</reference>
<feature type="signal peptide" evidence="2">
    <location>
        <begin position="1"/>
        <end position="20"/>
    </location>
</feature>
<proteinExistence type="predicted"/>
<accession>A0A6P4IW28</accession>
<gene>
    <name evidence="4" type="primary">Listericin</name>
</gene>
<dbReference type="RefSeq" id="XP_017027086.1">
    <property type="nucleotide sequence ID" value="XM_017171597.3"/>
</dbReference>
<organism evidence="3 4">
    <name type="scientific">Drosophila kikkawai</name>
    <name type="common">Fruit fly</name>
    <dbReference type="NCBI Taxonomy" id="30033"/>
    <lineage>
        <taxon>Eukaryota</taxon>
        <taxon>Metazoa</taxon>
        <taxon>Ecdysozoa</taxon>
        <taxon>Arthropoda</taxon>
        <taxon>Hexapoda</taxon>
        <taxon>Insecta</taxon>
        <taxon>Pterygota</taxon>
        <taxon>Neoptera</taxon>
        <taxon>Endopterygota</taxon>
        <taxon>Diptera</taxon>
        <taxon>Brachycera</taxon>
        <taxon>Muscomorpha</taxon>
        <taxon>Ephydroidea</taxon>
        <taxon>Drosophilidae</taxon>
        <taxon>Drosophila</taxon>
        <taxon>Sophophora</taxon>
    </lineage>
</organism>
<keyword evidence="3" id="KW-1185">Reference proteome</keyword>
<evidence type="ECO:0000256" key="1">
    <source>
        <dbReference type="SAM" id="MobiDB-lite"/>
    </source>
</evidence>
<dbReference type="AlphaFoldDB" id="A0A6P4IW28"/>
<feature type="region of interest" description="Disordered" evidence="1">
    <location>
        <begin position="30"/>
        <end position="50"/>
    </location>
</feature>
<reference evidence="3" key="1">
    <citation type="submission" date="2025-05" db="UniProtKB">
        <authorList>
            <consortium name="RefSeq"/>
        </authorList>
    </citation>
    <scope>NUCLEOTIDE SEQUENCE [LARGE SCALE GENOMIC DNA]</scope>
    <source>
        <strain evidence="3">14028-0561.14</strain>
    </source>
</reference>
<dbReference type="GO" id="GO:1990904">
    <property type="term" value="C:ribonucleoprotein complex"/>
    <property type="evidence" value="ECO:0007669"/>
    <property type="project" value="UniProtKB-KW"/>
</dbReference>
<evidence type="ECO:0000256" key="2">
    <source>
        <dbReference type="SAM" id="SignalP"/>
    </source>
</evidence>
<feature type="chain" id="PRO_5028192691" evidence="2">
    <location>
        <begin position="21"/>
        <end position="110"/>
    </location>
</feature>
<name>A0A6P4IW28_DROKI</name>
<evidence type="ECO:0000313" key="3">
    <source>
        <dbReference type="Proteomes" id="UP001652661"/>
    </source>
</evidence>
<sequence>MKLFVLIVVVFAAILALAIAHPVQEEPHQLTLEDAEAQPGTDEGAGVRAARHFGGGWGRGRGICCGGGGGGYRPGGFGGFGGYPGGGGFGGFGGSSASASASASSSSWGR</sequence>
<evidence type="ECO:0000313" key="4">
    <source>
        <dbReference type="RefSeq" id="XP_017027086.1"/>
    </source>
</evidence>
<keyword evidence="2" id="KW-0732">Signal</keyword>